<dbReference type="GO" id="GO:0004930">
    <property type="term" value="F:G protein-coupled receptor activity"/>
    <property type="evidence" value="ECO:0007669"/>
    <property type="project" value="UniProtKB-KW"/>
</dbReference>
<dbReference type="PROSITE" id="PS50262">
    <property type="entry name" value="G_PROTEIN_RECEP_F1_2"/>
    <property type="match status" value="1"/>
</dbReference>
<comment type="subcellular location">
    <subcellularLocation>
        <location evidence="1">Membrane</location>
        <topology evidence="1">Multi-pass membrane protein</topology>
    </subcellularLocation>
</comment>
<dbReference type="GO" id="GO:0005886">
    <property type="term" value="C:plasma membrane"/>
    <property type="evidence" value="ECO:0007669"/>
    <property type="project" value="TreeGrafter"/>
</dbReference>
<keyword evidence="12" id="KW-1185">Reference proteome</keyword>
<keyword evidence="7" id="KW-0807">Transducer</keyword>
<feature type="transmembrane region" description="Helical" evidence="8">
    <location>
        <begin position="272"/>
        <end position="293"/>
    </location>
</feature>
<proteinExistence type="predicted"/>
<evidence type="ECO:0000256" key="3">
    <source>
        <dbReference type="ARBA" id="ARBA00022989"/>
    </source>
</evidence>
<evidence type="ECO:0000256" key="5">
    <source>
        <dbReference type="ARBA" id="ARBA00023136"/>
    </source>
</evidence>
<keyword evidence="2 8" id="KW-0812">Transmembrane</keyword>
<dbReference type="Gene3D" id="1.20.1070.10">
    <property type="entry name" value="Rhodopsin 7-helix transmembrane proteins"/>
    <property type="match status" value="1"/>
</dbReference>
<evidence type="ECO:0000313" key="13">
    <source>
        <dbReference type="Proteomes" id="UP000663852"/>
    </source>
</evidence>
<gene>
    <name evidence="10" type="ORF">EDS130_LOCUS40123</name>
    <name evidence="11" type="ORF">XAT740_LOCUS43388</name>
</gene>
<evidence type="ECO:0000313" key="10">
    <source>
        <dbReference type="EMBL" id="CAF1460528.1"/>
    </source>
</evidence>
<dbReference type="InterPro" id="IPR017452">
    <property type="entry name" value="GPCR_Rhodpsn_7TM"/>
</dbReference>
<feature type="domain" description="G-protein coupled receptors family 1 profile" evidence="9">
    <location>
        <begin position="35"/>
        <end position="293"/>
    </location>
</feature>
<evidence type="ECO:0000259" key="9">
    <source>
        <dbReference type="PROSITE" id="PS50262"/>
    </source>
</evidence>
<evidence type="ECO:0000256" key="7">
    <source>
        <dbReference type="ARBA" id="ARBA00023224"/>
    </source>
</evidence>
<feature type="transmembrane region" description="Helical" evidence="8">
    <location>
        <begin position="20"/>
        <end position="44"/>
    </location>
</feature>
<dbReference type="SUPFAM" id="SSF81321">
    <property type="entry name" value="Family A G protein-coupled receptor-like"/>
    <property type="match status" value="1"/>
</dbReference>
<dbReference type="EMBL" id="CAJNOJ010000474">
    <property type="protein sequence ID" value="CAF1460528.1"/>
    <property type="molecule type" value="Genomic_DNA"/>
</dbReference>
<feature type="transmembrane region" description="Helical" evidence="8">
    <location>
        <begin position="56"/>
        <end position="78"/>
    </location>
</feature>
<dbReference type="EMBL" id="CAJNOR010005339">
    <property type="protein sequence ID" value="CAF1557839.1"/>
    <property type="molecule type" value="Genomic_DNA"/>
</dbReference>
<keyword evidence="5 8" id="KW-0472">Membrane</keyword>
<keyword evidence="3 8" id="KW-1133">Transmembrane helix</keyword>
<feature type="transmembrane region" description="Helical" evidence="8">
    <location>
        <begin position="191"/>
        <end position="210"/>
    </location>
</feature>
<dbReference type="PANTHER" id="PTHR24243:SF208">
    <property type="entry name" value="PYROKININ-1 RECEPTOR"/>
    <property type="match status" value="1"/>
</dbReference>
<dbReference type="Proteomes" id="UP000663828">
    <property type="component" value="Unassembled WGS sequence"/>
</dbReference>
<organism evidence="10 13">
    <name type="scientific">Adineta ricciae</name>
    <name type="common">Rotifer</name>
    <dbReference type="NCBI Taxonomy" id="249248"/>
    <lineage>
        <taxon>Eukaryota</taxon>
        <taxon>Metazoa</taxon>
        <taxon>Spiralia</taxon>
        <taxon>Gnathifera</taxon>
        <taxon>Rotifera</taxon>
        <taxon>Eurotatoria</taxon>
        <taxon>Bdelloidea</taxon>
        <taxon>Adinetida</taxon>
        <taxon>Adinetidae</taxon>
        <taxon>Adineta</taxon>
    </lineage>
</organism>
<feature type="transmembrane region" description="Helical" evidence="8">
    <location>
        <begin position="98"/>
        <end position="117"/>
    </location>
</feature>
<accession>A0A815Q9Z5</accession>
<comment type="caution">
    <text evidence="10">The sequence shown here is derived from an EMBL/GenBank/DDBJ whole genome shotgun (WGS) entry which is preliminary data.</text>
</comment>
<keyword evidence="4" id="KW-0297">G-protein coupled receptor</keyword>
<evidence type="ECO:0000313" key="12">
    <source>
        <dbReference type="Proteomes" id="UP000663828"/>
    </source>
</evidence>
<sequence>MTNISTTALTSTIILNPNIITNYLGTFILVFGAIGEFLNLVVFLSLRTFRESSCAFYLTLASFFKILQIFTGLLSRVFTSITAVDWTAISPFYCKFRGYFAEFSPLCTLGLACLAVIDQYFATSTHLRWQQWCDIKVAYRLSFLMTTFSLIGAIPHGIFFELIESPITKRYACILNNKAFDYYNTNVNLPLFFGPLPMFITIIFAILTYRHVKQIAYRTVPLVRRRLDQQLTTMVLTQTVFNSFAIIPYVAMVMIVNHTTLLTDASTGNVTLFVLTTIAITYYLYPTSSFYIYMCTSERFRQQLRYVLFDIHFNGWLRRKINPVNNIA</sequence>
<dbReference type="PANTHER" id="PTHR24243">
    <property type="entry name" value="G-PROTEIN COUPLED RECEPTOR"/>
    <property type="match status" value="1"/>
</dbReference>
<dbReference type="AlphaFoldDB" id="A0A815Q9Z5"/>
<dbReference type="Proteomes" id="UP000663852">
    <property type="component" value="Unassembled WGS sequence"/>
</dbReference>
<evidence type="ECO:0000256" key="8">
    <source>
        <dbReference type="SAM" id="Phobius"/>
    </source>
</evidence>
<evidence type="ECO:0000256" key="6">
    <source>
        <dbReference type="ARBA" id="ARBA00023170"/>
    </source>
</evidence>
<protein>
    <recommendedName>
        <fullName evidence="9">G-protein coupled receptors family 1 profile domain-containing protein</fullName>
    </recommendedName>
</protein>
<name>A0A815Q9Z5_ADIRI</name>
<feature type="transmembrane region" description="Helical" evidence="8">
    <location>
        <begin position="231"/>
        <end position="252"/>
    </location>
</feature>
<feature type="transmembrane region" description="Helical" evidence="8">
    <location>
        <begin position="137"/>
        <end position="160"/>
    </location>
</feature>
<evidence type="ECO:0000256" key="1">
    <source>
        <dbReference type="ARBA" id="ARBA00004141"/>
    </source>
</evidence>
<evidence type="ECO:0000256" key="4">
    <source>
        <dbReference type="ARBA" id="ARBA00023040"/>
    </source>
</evidence>
<dbReference type="OrthoDB" id="9990906at2759"/>
<evidence type="ECO:0000256" key="2">
    <source>
        <dbReference type="ARBA" id="ARBA00022692"/>
    </source>
</evidence>
<reference evidence="10" key="1">
    <citation type="submission" date="2021-02" db="EMBL/GenBank/DDBJ databases">
        <authorList>
            <person name="Nowell W R."/>
        </authorList>
    </citation>
    <scope>NUCLEOTIDE SEQUENCE</scope>
</reference>
<keyword evidence="6" id="KW-0675">Receptor</keyword>
<evidence type="ECO:0000313" key="11">
    <source>
        <dbReference type="EMBL" id="CAF1557839.1"/>
    </source>
</evidence>